<dbReference type="Pfam" id="PF00296">
    <property type="entry name" value="Bac_luciferase"/>
    <property type="match status" value="1"/>
</dbReference>
<dbReference type="PANTHER" id="PTHR30137">
    <property type="entry name" value="LUCIFERASE-LIKE MONOOXYGENASE"/>
    <property type="match status" value="1"/>
</dbReference>
<dbReference type="EMBL" id="JAHOPB010000001">
    <property type="protein sequence ID" value="MBU8874104.1"/>
    <property type="molecule type" value="Genomic_DNA"/>
</dbReference>
<evidence type="ECO:0000259" key="1">
    <source>
        <dbReference type="Pfam" id="PF00296"/>
    </source>
</evidence>
<evidence type="ECO:0000313" key="3">
    <source>
        <dbReference type="Proteomes" id="UP000727907"/>
    </source>
</evidence>
<comment type="caution">
    <text evidence="2">The sequence shown here is derived from an EMBL/GenBank/DDBJ whole genome shotgun (WGS) entry which is preliminary data.</text>
</comment>
<sequence>MAAVFQNTGRALSDRQIYLNELALADMAEPLGFDSIWSVEHHFTDYTMCPDVVQFLSYMAGRTKHVRLGSMVVVLPWHDPMRVAEQISMLDHLSGGRMILGLGRGAGKVEFDGFRLDMGDSRELFVEYGEALLKGLESGVMEYQGKHYRQPPVEIRPAPFKSFRGRTYAAAVSPESARIMARLGVGLLIIPQKPWREVEKELAEYNTLYREINGTDAPQPISAGWTFVDESAERAREMAVKYIGGYYRTVLDHYQFAGAHMKNQRGYEYYAKMNEKLAVYGDQKAIEFFADLQVYGTPEQVHDKIMAIHRQTNNCGYVGVFSYAGMPHEEAARNMAMFARTVMPELKAFDAGAPVDRSQPLPDLRFAAAAAE</sequence>
<keyword evidence="3" id="KW-1185">Reference proteome</keyword>
<protein>
    <submittedName>
        <fullName evidence="2">LLM class flavin-dependent oxidoreductase</fullName>
    </submittedName>
</protein>
<dbReference type="InterPro" id="IPR050766">
    <property type="entry name" value="Bact_Lucif_Oxidored"/>
</dbReference>
<dbReference type="Proteomes" id="UP000727907">
    <property type="component" value="Unassembled WGS sequence"/>
</dbReference>
<dbReference type="PANTHER" id="PTHR30137:SF6">
    <property type="entry name" value="LUCIFERASE-LIKE MONOOXYGENASE"/>
    <property type="match status" value="1"/>
</dbReference>
<feature type="domain" description="Luciferase-like" evidence="1">
    <location>
        <begin position="18"/>
        <end position="310"/>
    </location>
</feature>
<organism evidence="2 3">
    <name type="scientific">Reyranella humidisoli</name>
    <dbReference type="NCBI Taxonomy" id="2849149"/>
    <lineage>
        <taxon>Bacteria</taxon>
        <taxon>Pseudomonadati</taxon>
        <taxon>Pseudomonadota</taxon>
        <taxon>Alphaproteobacteria</taxon>
        <taxon>Hyphomicrobiales</taxon>
        <taxon>Reyranellaceae</taxon>
        <taxon>Reyranella</taxon>
    </lineage>
</organism>
<name>A0ABS6IHP4_9HYPH</name>
<dbReference type="RefSeq" id="WP_216959055.1">
    <property type="nucleotide sequence ID" value="NZ_JAHOPB010000001.1"/>
</dbReference>
<reference evidence="2 3" key="1">
    <citation type="submission" date="2021-06" db="EMBL/GenBank/DDBJ databases">
        <authorList>
            <person name="Lee D.H."/>
        </authorList>
    </citation>
    <scope>NUCLEOTIDE SEQUENCE [LARGE SCALE GENOMIC DNA]</scope>
    <source>
        <strain evidence="2 3">MMS21-HV4-11</strain>
    </source>
</reference>
<proteinExistence type="predicted"/>
<accession>A0ABS6IHP4</accession>
<evidence type="ECO:0000313" key="2">
    <source>
        <dbReference type="EMBL" id="MBU8874104.1"/>
    </source>
</evidence>
<gene>
    <name evidence="2" type="ORF">KQ910_10040</name>
</gene>
<dbReference type="InterPro" id="IPR011251">
    <property type="entry name" value="Luciferase-like_dom"/>
</dbReference>